<keyword evidence="4" id="KW-1185">Reference proteome</keyword>
<evidence type="ECO:0000256" key="2">
    <source>
        <dbReference type="SAM" id="SignalP"/>
    </source>
</evidence>
<protein>
    <recommendedName>
        <fullName evidence="5">Lipoprotein</fullName>
    </recommendedName>
</protein>
<comment type="caution">
    <text evidence="3">The sequence shown here is derived from an EMBL/GenBank/DDBJ whole genome shotgun (WGS) entry which is preliminary data.</text>
</comment>
<feature type="signal peptide" evidence="2">
    <location>
        <begin position="1"/>
        <end position="20"/>
    </location>
</feature>
<dbReference type="RefSeq" id="WP_154472589.1">
    <property type="nucleotide sequence ID" value="NZ_DBEWUL010000151.1"/>
</dbReference>
<dbReference type="AlphaFoldDB" id="A0A7X2NLM6"/>
<accession>A0A7X2NLM6</accession>
<sequence length="211" mass="22572">MKKGLLVMAGAILSAAMVLGTACVKKQEANTHQDAATQVVTADSAMSEAPKEKKEEPSAEAEGQREVYHMLQGTIIKPAGDGAAFTLRADDGKDYDISLSDIRNVEVELEEDAQIAIACIGEPLGDLKDVTLVLALPEQEEWSILTEKGTTISNAMSSFAIKTEDGRELSFLKDNCPIEEGALAGDSGEKVRVVYVNSQGTNFPIEIKKGE</sequence>
<feature type="compositionally biased region" description="Basic and acidic residues" evidence="1">
    <location>
        <begin position="49"/>
        <end position="63"/>
    </location>
</feature>
<evidence type="ECO:0008006" key="5">
    <source>
        <dbReference type="Google" id="ProtNLM"/>
    </source>
</evidence>
<evidence type="ECO:0000256" key="1">
    <source>
        <dbReference type="SAM" id="MobiDB-lite"/>
    </source>
</evidence>
<evidence type="ECO:0000313" key="3">
    <source>
        <dbReference type="EMBL" id="MSS37144.1"/>
    </source>
</evidence>
<reference evidence="3 4" key="1">
    <citation type="submission" date="2019-08" db="EMBL/GenBank/DDBJ databases">
        <title>In-depth cultivation of the pig gut microbiome towards novel bacterial diversity and tailored functional studies.</title>
        <authorList>
            <person name="Wylensek D."/>
            <person name="Hitch T.C.A."/>
            <person name="Clavel T."/>
        </authorList>
    </citation>
    <scope>NUCLEOTIDE SEQUENCE [LARGE SCALE GENOMIC DNA]</scope>
    <source>
        <strain evidence="3 4">WCA-389-WT-23D1</strain>
    </source>
</reference>
<organism evidence="3 4">
    <name type="scientific">Clostridium porci</name>
    <dbReference type="NCBI Taxonomy" id="2605778"/>
    <lineage>
        <taxon>Bacteria</taxon>
        <taxon>Bacillati</taxon>
        <taxon>Bacillota</taxon>
        <taxon>Clostridia</taxon>
        <taxon>Eubacteriales</taxon>
        <taxon>Clostridiaceae</taxon>
        <taxon>Clostridium</taxon>
    </lineage>
</organism>
<keyword evidence="2" id="KW-0732">Signal</keyword>
<dbReference type="Proteomes" id="UP000429958">
    <property type="component" value="Unassembled WGS sequence"/>
</dbReference>
<name>A0A7X2NLM6_9CLOT</name>
<feature type="region of interest" description="Disordered" evidence="1">
    <location>
        <begin position="39"/>
        <end position="63"/>
    </location>
</feature>
<evidence type="ECO:0000313" key="4">
    <source>
        <dbReference type="Proteomes" id="UP000429958"/>
    </source>
</evidence>
<feature type="chain" id="PRO_5039191143" description="Lipoprotein" evidence="2">
    <location>
        <begin position="21"/>
        <end position="211"/>
    </location>
</feature>
<dbReference type="EMBL" id="VUMD01000009">
    <property type="protein sequence ID" value="MSS37144.1"/>
    <property type="molecule type" value="Genomic_DNA"/>
</dbReference>
<dbReference type="PROSITE" id="PS51257">
    <property type="entry name" value="PROKAR_LIPOPROTEIN"/>
    <property type="match status" value="1"/>
</dbReference>
<proteinExistence type="predicted"/>
<gene>
    <name evidence="3" type="ORF">FYJ39_11320</name>
</gene>